<dbReference type="Proteomes" id="UP000272942">
    <property type="component" value="Unassembled WGS sequence"/>
</dbReference>
<evidence type="ECO:0000313" key="1">
    <source>
        <dbReference type="EMBL" id="VDP47684.1"/>
    </source>
</evidence>
<reference evidence="1 2" key="2">
    <citation type="submission" date="2018-11" db="EMBL/GenBank/DDBJ databases">
        <authorList>
            <consortium name="Pathogen Informatics"/>
        </authorList>
    </citation>
    <scope>NUCLEOTIDE SEQUENCE [LARGE SCALE GENOMIC DNA]</scope>
    <source>
        <strain evidence="1 2">Egypt</strain>
    </source>
</reference>
<name>A0A183A4G4_9TREM</name>
<gene>
    <name evidence="1" type="ORF">ECPE_LOCUS1849</name>
</gene>
<dbReference type="EMBL" id="UZAN01016909">
    <property type="protein sequence ID" value="VDP47684.1"/>
    <property type="molecule type" value="Genomic_DNA"/>
</dbReference>
<accession>A0A183A4G4</accession>
<reference evidence="3" key="1">
    <citation type="submission" date="2016-06" db="UniProtKB">
        <authorList>
            <consortium name="WormBaseParasite"/>
        </authorList>
    </citation>
    <scope>IDENTIFICATION</scope>
</reference>
<proteinExistence type="predicted"/>
<dbReference type="WBParaSite" id="ECPE_0000184901-mRNA-1">
    <property type="protein sequence ID" value="ECPE_0000184901-mRNA-1"/>
    <property type="gene ID" value="ECPE_0000184901"/>
</dbReference>
<organism evidence="3">
    <name type="scientific">Echinostoma caproni</name>
    <dbReference type="NCBI Taxonomy" id="27848"/>
    <lineage>
        <taxon>Eukaryota</taxon>
        <taxon>Metazoa</taxon>
        <taxon>Spiralia</taxon>
        <taxon>Lophotrochozoa</taxon>
        <taxon>Platyhelminthes</taxon>
        <taxon>Trematoda</taxon>
        <taxon>Digenea</taxon>
        <taxon>Plagiorchiida</taxon>
        <taxon>Echinostomata</taxon>
        <taxon>Echinostomatoidea</taxon>
        <taxon>Echinostomatidae</taxon>
        <taxon>Echinostoma</taxon>
    </lineage>
</organism>
<protein>
    <submittedName>
        <fullName evidence="3">GatB_Yqey domain-containing protein</fullName>
    </submittedName>
</protein>
<evidence type="ECO:0000313" key="3">
    <source>
        <dbReference type="WBParaSite" id="ECPE_0000184901-mRNA-1"/>
    </source>
</evidence>
<dbReference type="AlphaFoldDB" id="A0A183A4G4"/>
<evidence type="ECO:0000313" key="2">
    <source>
        <dbReference type="Proteomes" id="UP000272942"/>
    </source>
</evidence>
<sequence>MPIAALESAMKTNNISPDTKEDIRQGITAAMNRRKEKNVFNQKELRAMDNLKRGKKIIILPADEGE</sequence>
<keyword evidence="2" id="KW-1185">Reference proteome</keyword>